<evidence type="ECO:0000256" key="1">
    <source>
        <dbReference type="ARBA" id="ARBA00022475"/>
    </source>
</evidence>
<gene>
    <name evidence="6" type="ordered locus">Bind_1400</name>
</gene>
<evidence type="ECO:0000256" key="4">
    <source>
        <dbReference type="ARBA" id="ARBA00023136"/>
    </source>
</evidence>
<evidence type="ECO:0000313" key="6">
    <source>
        <dbReference type="EMBL" id="ACB95040.1"/>
    </source>
</evidence>
<dbReference type="STRING" id="395963.Bind_1400"/>
<dbReference type="EMBL" id="CP001016">
    <property type="protein sequence ID" value="ACB95040.1"/>
    <property type="molecule type" value="Genomic_DNA"/>
</dbReference>
<dbReference type="InterPro" id="IPR012451">
    <property type="entry name" value="DUF1656"/>
</dbReference>
<dbReference type="AlphaFoldDB" id="B2IKB0"/>
<proteinExistence type="predicted"/>
<keyword evidence="3 5" id="KW-1133">Transmembrane helix</keyword>
<dbReference type="OrthoDB" id="7283592at2"/>
<feature type="transmembrane region" description="Helical" evidence="5">
    <location>
        <begin position="14"/>
        <end position="33"/>
    </location>
</feature>
<keyword evidence="2 5" id="KW-0812">Transmembrane</keyword>
<reference evidence="7" key="1">
    <citation type="submission" date="2008-03" db="EMBL/GenBank/DDBJ databases">
        <title>Complete sequence of chromosome of Beijerinckia indica subsp. indica ATCC 9039.</title>
        <authorList>
            <consortium name="US DOE Joint Genome Institute"/>
            <person name="Copeland A."/>
            <person name="Lucas S."/>
            <person name="Lapidus A."/>
            <person name="Glavina del Rio T."/>
            <person name="Dalin E."/>
            <person name="Tice H."/>
            <person name="Bruce D."/>
            <person name="Goodwin L."/>
            <person name="Pitluck S."/>
            <person name="LaButti K."/>
            <person name="Schmutz J."/>
            <person name="Larimer F."/>
            <person name="Land M."/>
            <person name="Hauser L."/>
            <person name="Kyrpides N."/>
            <person name="Mikhailova N."/>
            <person name="Dunfield P.F."/>
            <person name="Dedysh S.N."/>
            <person name="Liesack W."/>
            <person name="Saw J.H."/>
            <person name="Alam M."/>
            <person name="Chen Y."/>
            <person name="Murrell J.C."/>
            <person name="Richardson P."/>
        </authorList>
    </citation>
    <scope>NUCLEOTIDE SEQUENCE [LARGE SCALE GENOMIC DNA]</scope>
    <source>
        <strain evidence="7">ATCC 9039 / DSM 1715 / NCIMB 8712</strain>
    </source>
</reference>
<evidence type="ECO:0000256" key="2">
    <source>
        <dbReference type="ARBA" id="ARBA00022692"/>
    </source>
</evidence>
<name>B2IKB0_BEII9</name>
<keyword evidence="7" id="KW-1185">Reference proteome</keyword>
<reference evidence="6 7" key="2">
    <citation type="journal article" date="2010" name="J. Bacteriol.">
        <title>Complete genome sequence of Beijerinckia indica subsp. indica.</title>
        <authorList>
            <person name="Tamas I."/>
            <person name="Dedysh S.N."/>
            <person name="Liesack W."/>
            <person name="Stott M.B."/>
            <person name="Alam M."/>
            <person name="Murrell J.C."/>
            <person name="Dunfield P.F."/>
        </authorList>
    </citation>
    <scope>NUCLEOTIDE SEQUENCE [LARGE SCALE GENOMIC DNA]</scope>
    <source>
        <strain evidence="7">ATCC 9039 / DSM 1715 / NCIMB 8712</strain>
    </source>
</reference>
<evidence type="ECO:0000256" key="3">
    <source>
        <dbReference type="ARBA" id="ARBA00022989"/>
    </source>
</evidence>
<evidence type="ECO:0000313" key="7">
    <source>
        <dbReference type="Proteomes" id="UP000001695"/>
    </source>
</evidence>
<dbReference type="KEGG" id="bid:Bind_1400"/>
<keyword evidence="1" id="KW-1003">Cell membrane</keyword>
<dbReference type="RefSeq" id="WP_012384397.1">
    <property type="nucleotide sequence ID" value="NC_010581.1"/>
</dbReference>
<dbReference type="HOGENOM" id="CLU_188292_4_2_5"/>
<protein>
    <recommendedName>
        <fullName evidence="8">DUF1656 domain-containing protein</fullName>
    </recommendedName>
</protein>
<dbReference type="Proteomes" id="UP000001695">
    <property type="component" value="Chromosome"/>
</dbReference>
<evidence type="ECO:0000256" key="5">
    <source>
        <dbReference type="SAM" id="Phobius"/>
    </source>
</evidence>
<accession>B2IKB0</accession>
<evidence type="ECO:0008006" key="8">
    <source>
        <dbReference type="Google" id="ProtNLM"/>
    </source>
</evidence>
<organism evidence="6 7">
    <name type="scientific">Beijerinckia indica subsp. indica (strain ATCC 9039 / DSM 1715 / NCIMB 8712)</name>
    <dbReference type="NCBI Taxonomy" id="395963"/>
    <lineage>
        <taxon>Bacteria</taxon>
        <taxon>Pseudomonadati</taxon>
        <taxon>Pseudomonadota</taxon>
        <taxon>Alphaproteobacteria</taxon>
        <taxon>Hyphomicrobiales</taxon>
        <taxon>Beijerinckiaceae</taxon>
        <taxon>Beijerinckia</taxon>
    </lineage>
</organism>
<sequence length="63" mass="7264">MQEVVLGEILVSPFIGYVFLALIVFIPLRMVLLRLGLQHYVWHPRLAEASLYICILALLHLTF</sequence>
<keyword evidence="4 5" id="KW-0472">Membrane</keyword>
<dbReference type="Pfam" id="PF07869">
    <property type="entry name" value="DUF1656"/>
    <property type="match status" value="1"/>
</dbReference>